<dbReference type="GO" id="GO:0005634">
    <property type="term" value="C:nucleus"/>
    <property type="evidence" value="ECO:0007669"/>
    <property type="project" value="TreeGrafter"/>
</dbReference>
<gene>
    <name evidence="3" type="ORF">PROFUN_06840</name>
</gene>
<dbReference type="Proteomes" id="UP000241769">
    <property type="component" value="Unassembled WGS sequence"/>
</dbReference>
<keyword evidence="1" id="KW-0175">Coiled coil</keyword>
<feature type="compositionally biased region" description="Basic and acidic residues" evidence="2">
    <location>
        <begin position="204"/>
        <end position="220"/>
    </location>
</feature>
<sequence>MALWRKRNAITGVSASTMVGLNAVVLEAEQDTKRLTGKQAKIGTAKSKLEESQYIGVGIAKGKPLSLNKGVQSRAERDALDYSEEGEPSLQKVDQRLREKEELYNRMQRGESLDPNTLSTARYDDDGPMVDFEQKQYDDRDTHPRYSLETNRSRVSMVSADMSIEEDRRTWEEEADRERMAEEAKRERIRMASIIEAETIQGRRATENQKDTKKREKENRLAMIQKRRTKGKGQEVKDKRKEEEEVPRIETNEIDDFLSLMRKGVETVNEESL</sequence>
<feature type="region of interest" description="Disordered" evidence="2">
    <location>
        <begin position="165"/>
        <end position="186"/>
    </location>
</feature>
<feature type="region of interest" description="Disordered" evidence="2">
    <location>
        <begin position="199"/>
        <end position="248"/>
    </location>
</feature>
<dbReference type="EMBL" id="MDYQ01000044">
    <property type="protein sequence ID" value="PRP85471.1"/>
    <property type="molecule type" value="Genomic_DNA"/>
</dbReference>
<comment type="caution">
    <text evidence="3">The sequence shown here is derived from an EMBL/GenBank/DDBJ whole genome shotgun (WGS) entry which is preliminary data.</text>
</comment>
<evidence type="ECO:0000256" key="1">
    <source>
        <dbReference type="ARBA" id="ARBA00023054"/>
    </source>
</evidence>
<dbReference type="InParanoid" id="A0A2P6NND6"/>
<dbReference type="InterPro" id="IPR025066">
    <property type="entry name" value="CCDC174-like"/>
</dbReference>
<feature type="compositionally biased region" description="Basic and acidic residues" evidence="2">
    <location>
        <begin position="232"/>
        <end position="248"/>
    </location>
</feature>
<dbReference type="AlphaFoldDB" id="A0A2P6NND6"/>
<dbReference type="OrthoDB" id="333551at2759"/>
<evidence type="ECO:0000256" key="2">
    <source>
        <dbReference type="SAM" id="MobiDB-lite"/>
    </source>
</evidence>
<dbReference type="PANTHER" id="PTHR15885:SF1">
    <property type="entry name" value="COILED-COIL DOMAIN-CONTAINING PROTEIN 174"/>
    <property type="match status" value="1"/>
</dbReference>
<name>A0A2P6NND6_9EUKA</name>
<keyword evidence="4" id="KW-1185">Reference proteome</keyword>
<dbReference type="PANTHER" id="PTHR15885">
    <property type="entry name" value="COILED-COIL DOMAIN-CONTAINING PROTEIN 174"/>
    <property type="match status" value="1"/>
</dbReference>
<proteinExistence type="predicted"/>
<organism evidence="3 4">
    <name type="scientific">Planoprotostelium fungivorum</name>
    <dbReference type="NCBI Taxonomy" id="1890364"/>
    <lineage>
        <taxon>Eukaryota</taxon>
        <taxon>Amoebozoa</taxon>
        <taxon>Evosea</taxon>
        <taxon>Variosea</taxon>
        <taxon>Cavosteliida</taxon>
        <taxon>Cavosteliaceae</taxon>
        <taxon>Planoprotostelium</taxon>
    </lineage>
</organism>
<reference evidence="3 4" key="1">
    <citation type="journal article" date="2018" name="Genome Biol. Evol.">
        <title>Multiple Roots of Fruiting Body Formation in Amoebozoa.</title>
        <authorList>
            <person name="Hillmann F."/>
            <person name="Forbes G."/>
            <person name="Novohradska S."/>
            <person name="Ferling I."/>
            <person name="Riege K."/>
            <person name="Groth M."/>
            <person name="Westermann M."/>
            <person name="Marz M."/>
            <person name="Spaller T."/>
            <person name="Winckler T."/>
            <person name="Schaap P."/>
            <person name="Glockner G."/>
        </authorList>
    </citation>
    <scope>NUCLEOTIDE SEQUENCE [LARGE SCALE GENOMIC DNA]</scope>
    <source>
        <strain evidence="3 4">Jena</strain>
    </source>
</reference>
<evidence type="ECO:0000313" key="3">
    <source>
        <dbReference type="EMBL" id="PRP85471.1"/>
    </source>
</evidence>
<protein>
    <submittedName>
        <fullName evidence="3">Uncharacterized protein</fullName>
    </submittedName>
</protein>
<accession>A0A2P6NND6</accession>
<evidence type="ECO:0000313" key="4">
    <source>
        <dbReference type="Proteomes" id="UP000241769"/>
    </source>
</evidence>
<feature type="region of interest" description="Disordered" evidence="2">
    <location>
        <begin position="67"/>
        <end position="91"/>
    </location>
</feature>
<feature type="region of interest" description="Disordered" evidence="2">
    <location>
        <begin position="112"/>
        <end position="131"/>
    </location>
</feature>